<evidence type="ECO:0000313" key="2">
    <source>
        <dbReference type="Proteomes" id="UP000050973"/>
    </source>
</evidence>
<organism evidence="1 2">
    <name type="scientific">Limosilactobacillus oris DSM 4864</name>
    <dbReference type="NCBI Taxonomy" id="1423779"/>
    <lineage>
        <taxon>Bacteria</taxon>
        <taxon>Bacillati</taxon>
        <taxon>Bacillota</taxon>
        <taxon>Bacilli</taxon>
        <taxon>Lactobacillales</taxon>
        <taxon>Lactobacillaceae</taxon>
        <taxon>Limosilactobacillus</taxon>
    </lineage>
</organism>
<comment type="caution">
    <text evidence="1">The sequence shown here is derived from an EMBL/GenBank/DDBJ whole genome shotgun (WGS) entry which is preliminary data.</text>
</comment>
<dbReference type="Proteomes" id="UP000050973">
    <property type="component" value="Unassembled WGS sequence"/>
</dbReference>
<evidence type="ECO:0000313" key="1">
    <source>
        <dbReference type="EMBL" id="KRM15523.1"/>
    </source>
</evidence>
<protein>
    <submittedName>
        <fullName evidence="1">Uncharacterized protein</fullName>
    </submittedName>
</protein>
<accession>A0A0R1WKK2</accession>
<dbReference type="EMBL" id="AZGE01000010">
    <property type="protein sequence ID" value="KRM15523.1"/>
    <property type="molecule type" value="Genomic_DNA"/>
</dbReference>
<proteinExistence type="predicted"/>
<reference evidence="1 2" key="1">
    <citation type="journal article" date="2015" name="Genome Announc.">
        <title>Expanding the biotechnology potential of lactobacilli through comparative genomics of 213 strains and associated genera.</title>
        <authorList>
            <person name="Sun Z."/>
            <person name="Harris H.M."/>
            <person name="McCann A."/>
            <person name="Guo C."/>
            <person name="Argimon S."/>
            <person name="Zhang W."/>
            <person name="Yang X."/>
            <person name="Jeffery I.B."/>
            <person name="Cooney J.C."/>
            <person name="Kagawa T.F."/>
            <person name="Liu W."/>
            <person name="Song Y."/>
            <person name="Salvetti E."/>
            <person name="Wrobel A."/>
            <person name="Rasinkangas P."/>
            <person name="Parkhill J."/>
            <person name="Rea M.C."/>
            <person name="O'Sullivan O."/>
            <person name="Ritari J."/>
            <person name="Douillard F.P."/>
            <person name="Paul Ross R."/>
            <person name="Yang R."/>
            <person name="Briner A.E."/>
            <person name="Felis G.E."/>
            <person name="de Vos W.M."/>
            <person name="Barrangou R."/>
            <person name="Klaenhammer T.R."/>
            <person name="Caufield P.W."/>
            <person name="Cui Y."/>
            <person name="Zhang H."/>
            <person name="O'Toole P.W."/>
        </authorList>
    </citation>
    <scope>NUCLEOTIDE SEQUENCE [LARGE SCALE GENOMIC DNA]</scope>
    <source>
        <strain evidence="1 2">DSM 4864</strain>
    </source>
</reference>
<name>A0A0R1WKK2_9LACO</name>
<gene>
    <name evidence="1" type="ORF">FC49_GL000305</name>
</gene>
<dbReference type="AlphaFoldDB" id="A0A0R1WKK2"/>
<sequence>MSSLRAAIVDPSMLAFLPTRTVVQADKFFFITYSDLSTNLMNKSVSYTIILRFTNELVKHYSP</sequence>